<evidence type="ECO:0000256" key="4">
    <source>
        <dbReference type="ARBA" id="ARBA00023326"/>
    </source>
</evidence>
<reference evidence="6 7" key="1">
    <citation type="submission" date="2017-03" db="EMBL/GenBank/DDBJ databases">
        <title>Genomes of endolithic fungi from Antarctica.</title>
        <authorList>
            <person name="Coleine C."/>
            <person name="Masonjones S."/>
            <person name="Stajich J.E."/>
        </authorList>
    </citation>
    <scope>NUCLEOTIDE SEQUENCE [LARGE SCALE GENOMIC DNA]</scope>
    <source>
        <strain evidence="6 7">CCFEE 6315</strain>
    </source>
</reference>
<accession>A0A4U0TP72</accession>
<evidence type="ECO:0000259" key="5">
    <source>
        <dbReference type="PROSITE" id="PS51760"/>
    </source>
</evidence>
<dbReference type="EMBL" id="NAJL01000050">
    <property type="protein sequence ID" value="TKA23838.1"/>
    <property type="molecule type" value="Genomic_DNA"/>
</dbReference>
<keyword evidence="4" id="KW-0624">Polysaccharide degradation</keyword>
<name>A0A4U0TP72_9PEZI</name>
<dbReference type="Pfam" id="PF00331">
    <property type="entry name" value="Glyco_hydro_10"/>
    <property type="match status" value="1"/>
</dbReference>
<gene>
    <name evidence="6" type="ORF">B0A50_06973</name>
</gene>
<keyword evidence="7" id="KW-1185">Reference proteome</keyword>
<dbReference type="InterPro" id="IPR017853">
    <property type="entry name" value="GH"/>
</dbReference>
<evidence type="ECO:0000313" key="6">
    <source>
        <dbReference type="EMBL" id="TKA23838.1"/>
    </source>
</evidence>
<evidence type="ECO:0000256" key="3">
    <source>
        <dbReference type="ARBA" id="ARBA00023277"/>
    </source>
</evidence>
<dbReference type="Proteomes" id="UP000308549">
    <property type="component" value="Unassembled WGS sequence"/>
</dbReference>
<dbReference type="AlphaFoldDB" id="A0A4U0TP72"/>
<proteinExistence type="inferred from homology"/>
<dbReference type="GO" id="GO:0000272">
    <property type="term" value="P:polysaccharide catabolic process"/>
    <property type="evidence" value="ECO:0007669"/>
    <property type="project" value="UniProtKB-KW"/>
</dbReference>
<evidence type="ECO:0000256" key="1">
    <source>
        <dbReference type="ARBA" id="ARBA00007495"/>
    </source>
</evidence>
<evidence type="ECO:0000313" key="7">
    <source>
        <dbReference type="Proteomes" id="UP000308549"/>
    </source>
</evidence>
<comment type="similarity">
    <text evidence="1">Belongs to the glycosyl hydrolase 10 (cellulase F) family.</text>
</comment>
<dbReference type="GO" id="GO:0031176">
    <property type="term" value="F:endo-1,4-beta-xylanase activity"/>
    <property type="evidence" value="ECO:0007669"/>
    <property type="project" value="UniProtKB-ARBA"/>
</dbReference>
<keyword evidence="3" id="KW-0119">Carbohydrate metabolism</keyword>
<dbReference type="OrthoDB" id="3055998at2759"/>
<dbReference type="PROSITE" id="PS51760">
    <property type="entry name" value="GH10_2"/>
    <property type="match status" value="1"/>
</dbReference>
<organism evidence="6 7">
    <name type="scientific">Salinomyces thailandicus</name>
    <dbReference type="NCBI Taxonomy" id="706561"/>
    <lineage>
        <taxon>Eukaryota</taxon>
        <taxon>Fungi</taxon>
        <taxon>Dikarya</taxon>
        <taxon>Ascomycota</taxon>
        <taxon>Pezizomycotina</taxon>
        <taxon>Dothideomycetes</taxon>
        <taxon>Dothideomycetidae</taxon>
        <taxon>Mycosphaerellales</taxon>
        <taxon>Teratosphaeriaceae</taxon>
        <taxon>Salinomyces</taxon>
    </lineage>
</organism>
<feature type="domain" description="GH10" evidence="5">
    <location>
        <begin position="1"/>
        <end position="81"/>
    </location>
</feature>
<dbReference type="Gene3D" id="3.20.20.80">
    <property type="entry name" value="Glycosidases"/>
    <property type="match status" value="1"/>
</dbReference>
<dbReference type="SUPFAM" id="SSF51445">
    <property type="entry name" value="(Trans)glycosidases"/>
    <property type="match status" value="1"/>
</dbReference>
<keyword evidence="2" id="KW-0378">Hydrolase</keyword>
<dbReference type="InterPro" id="IPR001000">
    <property type="entry name" value="GH10_dom"/>
</dbReference>
<comment type="caution">
    <text evidence="6">The sequence shown here is derived from an EMBL/GenBank/DDBJ whole genome shotgun (WGS) entry which is preliminary data.</text>
</comment>
<protein>
    <recommendedName>
        <fullName evidence="5">GH10 domain-containing protein</fullName>
    </recommendedName>
</protein>
<evidence type="ECO:0000256" key="2">
    <source>
        <dbReference type="ARBA" id="ARBA00022801"/>
    </source>
</evidence>
<sequence>MEPSRAAFSYAKGEAIADQAKANVMKIDGVGLQSHFIVGSTPSTDAQFENTKASTALGVDFALTELDIRTEKPETDAALAQ</sequence>